<evidence type="ECO:0000313" key="4">
    <source>
        <dbReference type="Proteomes" id="UP000469558"/>
    </source>
</evidence>
<dbReference type="AlphaFoldDB" id="A0A8T9BUM1"/>
<reference evidence="3 4" key="1">
    <citation type="submission" date="2018-05" db="EMBL/GenBank/DDBJ databases">
        <title>Genome sequencing and assembly of the regulated plant pathogen Lachnellula willkommii and related sister species for the development of diagnostic species identification markers.</title>
        <authorList>
            <person name="Giroux E."/>
            <person name="Bilodeau G."/>
        </authorList>
    </citation>
    <scope>NUCLEOTIDE SEQUENCE [LARGE SCALE GENOMIC DNA]</scope>
    <source>
        <strain evidence="3 4">CBS 268.59</strain>
    </source>
</reference>
<feature type="transmembrane region" description="Helical" evidence="2">
    <location>
        <begin position="836"/>
        <end position="858"/>
    </location>
</feature>
<organism evidence="3 4">
    <name type="scientific">Lachnellula suecica</name>
    <dbReference type="NCBI Taxonomy" id="602035"/>
    <lineage>
        <taxon>Eukaryota</taxon>
        <taxon>Fungi</taxon>
        <taxon>Dikarya</taxon>
        <taxon>Ascomycota</taxon>
        <taxon>Pezizomycotina</taxon>
        <taxon>Leotiomycetes</taxon>
        <taxon>Helotiales</taxon>
        <taxon>Lachnaceae</taxon>
        <taxon>Lachnellula</taxon>
    </lineage>
</organism>
<feature type="compositionally biased region" description="Acidic residues" evidence="1">
    <location>
        <begin position="1143"/>
        <end position="1153"/>
    </location>
</feature>
<keyword evidence="2" id="KW-0812">Transmembrane</keyword>
<keyword evidence="2" id="KW-1133">Transmembrane helix</keyword>
<sequence>MPNWKTYESSVRLLSAIVAAHPGLKLNYDGKPKLSCLICLRFSLLRTLLFPVVPRPYIFILMITLQIEVARFLGGGAKYKTVWDRMNQINKHAKHITAAVNAGQDPSTVEVQDASKPKAQDIAARFGGDCTKSALENRFRRIKTDAKRMNDALSKGIDPGTLAVGDQGEVATRGGRGEAEIARCYGSQATKSSIMNVFTRNVNPNVKNIQNMHETGGDPQDVILKGLVGSGTEIVRWFGPDATPDAIRQVVNKMIGPYNKKIAAAVQAGGLPTDVSPSEFGWARKGTNDQMAYLFFVFGTSRSPSVSDSKIARFYGADANKKAIINAFHRYVKLDVKMLNETVDNGGNPKDLDFSRFSLSKIALCYGNQVTKTALTTHFARDINPNARTISDARKRGDDTSNIVMLVGVGNNGKPGKEIALCYGSHASKIGLQTHFQRDIAPNVKAISEARKRGDDAKNIVLVEGVRNGKPGKEIVHYFGSGTTKSGLTQYIARNINPNVKTLTETRQRGEDPKGAILVENVRDGKPGKEIAKHFGSHTTPRGVEAHFSRNIKPNAKPLAEALERGADPKNVIMVDGVRNGRPGKEIAKCYDSDLKPHTLYCHMKTHFMPMVELVKQARGNGDNPLGITIPGVKHIAKCYDTNLKTPALYQYMRQNVNPMIELVKQACERGDNPLDIAIPPQKRGSGQTSWLFSSMYSLFILVLLAASQYMDLLLIVSAAVDTHSSKIVKHFGDDTTPGGLSKHMQRHVTPGVKSLQACVKAGNDPRALNIGGDGVNEIQQCFGSDATVLGLRFQVSTVIKPTVALIQKARAAGQDCKDLGIGTGSVASSKGRRHLLSNFIFLPSVALRFILFLGYFINATTEVSRVFGSDSTPNGLRFQFTDRFRPVAQRQLDMLDAGQDPKDINLDDCKPTKGGKGGRGSKDLASLMGSDTTVSALKSEIVERVKSIGKHQIYMRAAGQDPAKIDISSFDKVSKYFGTDSTGGGIGFQFRTIKADAKRQRDCVAAGRDPKDLNIGLPGKEIARLLNDDTTAAALEHRFRPIKKAGAEMKAEISKYYPEASVFSLQHRFRPIIKEGKRLRDGGAIAREYGDGVTGKAVSTYFERARKEPSWNRGDTPVKTPGSGRKRGPKGSAKKAASSMEDTPDDDDEETYDTPSKKKGANNKTMGGRITKSSPRKVQRKNYQGMDDDEEEDHDNESEEPFVKNENHNDSFAVSNNGYHNGNDYGEEHEGHAETFYAAAEDYGDDV</sequence>
<feature type="region of interest" description="Disordered" evidence="1">
    <location>
        <begin position="1105"/>
        <end position="1233"/>
    </location>
</feature>
<proteinExistence type="predicted"/>
<keyword evidence="4" id="KW-1185">Reference proteome</keyword>
<name>A0A8T9BUM1_9HELO</name>
<comment type="caution">
    <text evidence="3">The sequence shown here is derived from an EMBL/GenBank/DDBJ whole genome shotgun (WGS) entry which is preliminary data.</text>
</comment>
<evidence type="ECO:0000313" key="3">
    <source>
        <dbReference type="EMBL" id="TVY62724.1"/>
    </source>
</evidence>
<dbReference type="OrthoDB" id="4828117at2759"/>
<dbReference type="Proteomes" id="UP000469558">
    <property type="component" value="Unassembled WGS sequence"/>
</dbReference>
<keyword evidence="2" id="KW-0472">Membrane</keyword>
<feature type="compositionally biased region" description="Acidic residues" evidence="1">
    <location>
        <begin position="1187"/>
        <end position="1201"/>
    </location>
</feature>
<feature type="compositionally biased region" description="Polar residues" evidence="1">
    <location>
        <begin position="1211"/>
        <end position="1221"/>
    </location>
</feature>
<evidence type="ECO:0000256" key="1">
    <source>
        <dbReference type="SAM" id="MobiDB-lite"/>
    </source>
</evidence>
<feature type="transmembrane region" description="Helical" evidence="2">
    <location>
        <begin position="696"/>
        <end position="721"/>
    </location>
</feature>
<protein>
    <submittedName>
        <fullName evidence="3">Uncharacterized protein</fullName>
    </submittedName>
</protein>
<accession>A0A8T9BUM1</accession>
<dbReference type="EMBL" id="QGMK01001952">
    <property type="protein sequence ID" value="TVY62724.1"/>
    <property type="molecule type" value="Genomic_DNA"/>
</dbReference>
<feature type="compositionally biased region" description="Basic residues" evidence="1">
    <location>
        <begin position="1125"/>
        <end position="1134"/>
    </location>
</feature>
<evidence type="ECO:0000256" key="2">
    <source>
        <dbReference type="SAM" id="Phobius"/>
    </source>
</evidence>
<gene>
    <name evidence="3" type="ORF">LSUE1_G006157</name>
</gene>